<feature type="domain" description="FYVE-type" evidence="10">
    <location>
        <begin position="638"/>
        <end position="776"/>
    </location>
</feature>
<evidence type="ECO:0000313" key="11">
    <source>
        <dbReference type="EMBL" id="KAH6601327.1"/>
    </source>
</evidence>
<dbReference type="InterPro" id="IPR033635">
    <property type="entry name" value="ANKS1/Caskin"/>
</dbReference>
<feature type="repeat" description="ANK" evidence="6">
    <location>
        <begin position="190"/>
        <end position="222"/>
    </location>
</feature>
<dbReference type="Gene3D" id="1.25.40.20">
    <property type="entry name" value="Ankyrin repeat-containing domain"/>
    <property type="match status" value="1"/>
</dbReference>
<dbReference type="InterPro" id="IPR011011">
    <property type="entry name" value="Znf_FYVE_PHD"/>
</dbReference>
<organism evidence="11 12">
    <name type="scientific">Batrachochytrium salamandrivorans</name>
    <dbReference type="NCBI Taxonomy" id="1357716"/>
    <lineage>
        <taxon>Eukaryota</taxon>
        <taxon>Fungi</taxon>
        <taxon>Fungi incertae sedis</taxon>
        <taxon>Chytridiomycota</taxon>
        <taxon>Chytridiomycota incertae sedis</taxon>
        <taxon>Chytridiomycetes</taxon>
        <taxon>Rhizophydiales</taxon>
        <taxon>Rhizophydiales incertae sedis</taxon>
        <taxon>Batrachochytrium</taxon>
    </lineage>
</organism>
<keyword evidence="3 7" id="KW-0863">Zinc-finger</keyword>
<name>A0ABQ8FPS1_9FUNG</name>
<feature type="region of interest" description="Disordered" evidence="8">
    <location>
        <begin position="784"/>
        <end position="828"/>
    </location>
</feature>
<accession>A0ABQ8FPS1</accession>
<dbReference type="InterPro" id="IPR013083">
    <property type="entry name" value="Znf_RING/FYVE/PHD"/>
</dbReference>
<keyword evidence="2" id="KW-0677">Repeat</keyword>
<feature type="region of interest" description="Disordered" evidence="8">
    <location>
        <begin position="697"/>
        <end position="762"/>
    </location>
</feature>
<dbReference type="Pfam" id="PF12796">
    <property type="entry name" value="Ank_2"/>
    <property type="match status" value="1"/>
</dbReference>
<sequence>MTTAPSQAAYMDPSQISQNQSEQLPAFVEPCLQAIVHPYYGNTHFVQPLINDAVSSAGSVRHVEHAEHHKQHASDAANITSASGSVYVAPSKPAVCPTTNTDENALLLALTTNDLPTVKRLVLANSNSSNTAVASGNIQEGANIAAVDVNSPITVSGISALHVAASKGFPGVIMLLLGIPGVILDIHDHEQETPLFKATYNGHVVGVRMLIDAGANISHQDSQGWTSLHNAASQGHAEVTRILTASCPQCINLQSKSGFTSLMSASARGSTEIASILLDAGADPLLVNSSLDTAHDIALYNEHYALAEMISKAEKHWLSSHAHLSSRKYPVHQAEMEILYENQRSSSVYFPVQMLQATPENLKFGPTNLAVGDPAPITAFPPHSHIPSGFKNVHLPLGISAEGQTTRQWFWLTEWRVNTTDPRLLIEGSNSSPQPMRNFETDLDSGWLYARSFDTPESDWTATMESAPSRSSTVANAEGVVSPRTSSTGMFGLVQSILGTTTSGWVRRRSWVRIRKRRFVFDGTGGVESIALPRDTQNDSVDPNLKLPALEVELDTLKCDIESLMAQSSIEYDVRRKAIIITQVKLQLDRAEELQALIDVLKGDIPHSQTLNSTAMKPRRTQAYVPSMTSISGVWQKDSEASTCFNCVCKFTFMLRRHHCRRCGNIFCDGCSSRRVMIPISMFLDDNRTRNLSMVLSASNGDDVGNSDQPNHGNSGVPQSDASASSVSDAFHPSDTNHSGHTVISVSEPPSSATPLAAGGPASKERVCDACYVVLTTSPESYLPQLSHNRHRSNSNHSIDARHHSDTNAMDTPNASKHSGSLRPYSRSQHRLSLSGSIMAECPVCQKVLVGGMSESDVEAHVAACLESVARSLDTSVMASGEQRANATASADVARSESTGIIGRSMRGVSGNRYIVQVLASTLPDVECTICMEEFEKGQRIARLNCLCMFHYHCIQEWFANPQYGKQMCPVHFKFTD</sequence>
<dbReference type="SMART" id="SM00064">
    <property type="entry name" value="FYVE"/>
    <property type="match status" value="1"/>
</dbReference>
<dbReference type="SMART" id="SM00248">
    <property type="entry name" value="ANK"/>
    <property type="match status" value="5"/>
</dbReference>
<dbReference type="PRINTS" id="PR01415">
    <property type="entry name" value="ANKYRIN"/>
</dbReference>
<dbReference type="PROSITE" id="PS50297">
    <property type="entry name" value="ANK_REP_REGION"/>
    <property type="match status" value="2"/>
</dbReference>
<dbReference type="SMART" id="SM00184">
    <property type="entry name" value="RING"/>
    <property type="match status" value="1"/>
</dbReference>
<dbReference type="SUPFAM" id="SSF57850">
    <property type="entry name" value="RING/U-box"/>
    <property type="match status" value="1"/>
</dbReference>
<dbReference type="Pfam" id="PF01363">
    <property type="entry name" value="FYVE"/>
    <property type="match status" value="1"/>
</dbReference>
<dbReference type="InterPro" id="IPR000306">
    <property type="entry name" value="Znf_FYVE"/>
</dbReference>
<keyword evidence="12" id="KW-1185">Reference proteome</keyword>
<dbReference type="Gene3D" id="3.30.40.10">
    <property type="entry name" value="Zinc/RING finger domain, C3HC4 (zinc finger)"/>
    <property type="match status" value="2"/>
</dbReference>
<reference evidence="11 12" key="1">
    <citation type="submission" date="2021-02" db="EMBL/GenBank/DDBJ databases">
        <title>Variation within the Batrachochytrium salamandrivorans European outbreak.</title>
        <authorList>
            <person name="Kelly M."/>
            <person name="Pasmans F."/>
            <person name="Shea T.P."/>
            <person name="Munoz J.F."/>
            <person name="Carranza S."/>
            <person name="Cuomo C.A."/>
            <person name="Martel A."/>
        </authorList>
    </citation>
    <scope>NUCLEOTIDE SEQUENCE [LARGE SCALE GENOMIC DNA]</scope>
    <source>
        <strain evidence="11 12">AMFP18/2</strain>
    </source>
</reference>
<evidence type="ECO:0000256" key="4">
    <source>
        <dbReference type="ARBA" id="ARBA00022833"/>
    </source>
</evidence>
<feature type="compositionally biased region" description="Polar residues" evidence="8">
    <location>
        <begin position="807"/>
        <end position="819"/>
    </location>
</feature>
<feature type="repeat" description="ANK" evidence="6">
    <location>
        <begin position="257"/>
        <end position="289"/>
    </location>
</feature>
<feature type="compositionally biased region" description="Polar residues" evidence="8">
    <location>
        <begin position="734"/>
        <end position="754"/>
    </location>
</feature>
<evidence type="ECO:0000259" key="10">
    <source>
        <dbReference type="PROSITE" id="PS50178"/>
    </source>
</evidence>
<evidence type="ECO:0000259" key="9">
    <source>
        <dbReference type="PROSITE" id="PS50089"/>
    </source>
</evidence>
<evidence type="ECO:0000256" key="1">
    <source>
        <dbReference type="ARBA" id="ARBA00022723"/>
    </source>
</evidence>
<dbReference type="PANTHER" id="PTHR24174">
    <property type="entry name" value="ANKYRIN REPEAT AND STERILE ALPHA MOTIF DOMAIN-CONTAINING PROTEIN 1"/>
    <property type="match status" value="1"/>
</dbReference>
<evidence type="ECO:0008006" key="13">
    <source>
        <dbReference type="Google" id="ProtNLM"/>
    </source>
</evidence>
<dbReference type="InterPro" id="IPR036770">
    <property type="entry name" value="Ankyrin_rpt-contain_sf"/>
</dbReference>
<dbReference type="Proteomes" id="UP001648503">
    <property type="component" value="Unassembled WGS sequence"/>
</dbReference>
<dbReference type="PROSITE" id="PS50088">
    <property type="entry name" value="ANK_REPEAT"/>
    <property type="match status" value="2"/>
</dbReference>
<evidence type="ECO:0000313" key="12">
    <source>
        <dbReference type="Proteomes" id="UP001648503"/>
    </source>
</evidence>
<evidence type="ECO:0000256" key="2">
    <source>
        <dbReference type="ARBA" id="ARBA00022737"/>
    </source>
</evidence>
<keyword evidence="1" id="KW-0479">Metal-binding</keyword>
<dbReference type="InterPro" id="IPR001841">
    <property type="entry name" value="Znf_RING"/>
</dbReference>
<dbReference type="EMBL" id="JAFCIX010000014">
    <property type="protein sequence ID" value="KAH6601327.1"/>
    <property type="molecule type" value="Genomic_DNA"/>
</dbReference>
<dbReference type="PROSITE" id="PS50089">
    <property type="entry name" value="ZF_RING_2"/>
    <property type="match status" value="1"/>
</dbReference>
<evidence type="ECO:0000256" key="6">
    <source>
        <dbReference type="PROSITE-ProRule" id="PRU00023"/>
    </source>
</evidence>
<evidence type="ECO:0000256" key="5">
    <source>
        <dbReference type="ARBA" id="ARBA00023043"/>
    </source>
</evidence>
<comment type="caution">
    <text evidence="11">The sequence shown here is derived from an EMBL/GenBank/DDBJ whole genome shotgun (WGS) entry which is preliminary data.</text>
</comment>
<keyword evidence="4" id="KW-0862">Zinc</keyword>
<dbReference type="InterPro" id="IPR002110">
    <property type="entry name" value="Ankyrin_rpt"/>
</dbReference>
<protein>
    <recommendedName>
        <fullName evidence="13">FYVE-type domain-containing protein</fullName>
    </recommendedName>
</protein>
<feature type="compositionally biased region" description="Polar residues" evidence="8">
    <location>
        <begin position="697"/>
        <end position="718"/>
    </location>
</feature>
<gene>
    <name evidence="11" type="ORF">BASA50_001677</name>
</gene>
<dbReference type="Pfam" id="PF13639">
    <property type="entry name" value="zf-RING_2"/>
    <property type="match status" value="1"/>
</dbReference>
<keyword evidence="5 6" id="KW-0040">ANK repeat</keyword>
<proteinExistence type="predicted"/>
<evidence type="ECO:0000256" key="8">
    <source>
        <dbReference type="SAM" id="MobiDB-lite"/>
    </source>
</evidence>
<dbReference type="CDD" id="cd16489">
    <property type="entry name" value="mRING-CH-C4HC2H_ZNRF"/>
    <property type="match status" value="1"/>
</dbReference>
<evidence type="ECO:0000256" key="3">
    <source>
        <dbReference type="ARBA" id="ARBA00022771"/>
    </source>
</evidence>
<dbReference type="InterPro" id="IPR017455">
    <property type="entry name" value="Znf_FYVE-rel"/>
</dbReference>
<evidence type="ECO:0000256" key="7">
    <source>
        <dbReference type="PROSITE-ProRule" id="PRU00175"/>
    </source>
</evidence>
<dbReference type="SUPFAM" id="SSF48403">
    <property type="entry name" value="Ankyrin repeat"/>
    <property type="match status" value="1"/>
</dbReference>
<feature type="compositionally biased region" description="Low complexity" evidence="8">
    <location>
        <begin position="720"/>
        <end position="730"/>
    </location>
</feature>
<feature type="domain" description="RING-type" evidence="9">
    <location>
        <begin position="928"/>
        <end position="972"/>
    </location>
</feature>
<dbReference type="PROSITE" id="PS50178">
    <property type="entry name" value="ZF_FYVE"/>
    <property type="match status" value="1"/>
</dbReference>
<dbReference type="SUPFAM" id="SSF57903">
    <property type="entry name" value="FYVE/PHD zinc finger"/>
    <property type="match status" value="1"/>
</dbReference>
<dbReference type="PANTHER" id="PTHR24174:SF16">
    <property type="entry name" value="CASKIN-2"/>
    <property type="match status" value="1"/>
</dbReference>